<comment type="similarity">
    <text evidence="1 3">Belongs to the TPP enzyme family.</text>
</comment>
<proteinExistence type="inferred from homology"/>
<keyword evidence="2 3" id="KW-0786">Thiamine pyrophosphate</keyword>
<dbReference type="SUPFAM" id="SSF52467">
    <property type="entry name" value="DHS-like NAD/FAD-binding domain"/>
    <property type="match status" value="1"/>
</dbReference>
<dbReference type="Pfam" id="PF00205">
    <property type="entry name" value="TPP_enzyme_M"/>
    <property type="match status" value="1"/>
</dbReference>
<dbReference type="GO" id="GO:0009097">
    <property type="term" value="P:isoleucine biosynthetic process"/>
    <property type="evidence" value="ECO:0007669"/>
    <property type="project" value="TreeGrafter"/>
</dbReference>
<dbReference type="CDD" id="cd00568">
    <property type="entry name" value="TPP_enzymes"/>
    <property type="match status" value="1"/>
</dbReference>
<evidence type="ECO:0000259" key="5">
    <source>
        <dbReference type="Pfam" id="PF02775"/>
    </source>
</evidence>
<dbReference type="NCBIfam" id="NF006122">
    <property type="entry name" value="PRK08266.1"/>
    <property type="match status" value="1"/>
</dbReference>
<dbReference type="InterPro" id="IPR045229">
    <property type="entry name" value="TPP_enz"/>
</dbReference>
<dbReference type="Pfam" id="PF02775">
    <property type="entry name" value="TPP_enzyme_C"/>
    <property type="match status" value="1"/>
</dbReference>
<dbReference type="PANTHER" id="PTHR18968">
    <property type="entry name" value="THIAMINE PYROPHOSPHATE ENZYMES"/>
    <property type="match status" value="1"/>
</dbReference>
<dbReference type="Gene3D" id="3.40.50.1220">
    <property type="entry name" value="TPP-binding domain"/>
    <property type="match status" value="1"/>
</dbReference>
<reference evidence="8" key="1">
    <citation type="journal article" date="2019" name="Int. J. Syst. Evol. Microbiol.">
        <title>The Global Catalogue of Microorganisms (GCM) 10K type strain sequencing project: providing services to taxonomists for standard genome sequencing and annotation.</title>
        <authorList>
            <consortium name="The Broad Institute Genomics Platform"/>
            <consortium name="The Broad Institute Genome Sequencing Center for Infectious Disease"/>
            <person name="Wu L."/>
            <person name="Ma J."/>
        </authorList>
    </citation>
    <scope>NUCLEOTIDE SEQUENCE [LARGE SCALE GENOMIC DNA]</scope>
    <source>
        <strain evidence="8">JCM 19134</strain>
    </source>
</reference>
<evidence type="ECO:0000256" key="1">
    <source>
        <dbReference type="ARBA" id="ARBA00007812"/>
    </source>
</evidence>
<evidence type="ECO:0000313" key="8">
    <source>
        <dbReference type="Proteomes" id="UP001409585"/>
    </source>
</evidence>
<dbReference type="Gene3D" id="3.40.50.970">
    <property type="match status" value="2"/>
</dbReference>
<dbReference type="GO" id="GO:0005948">
    <property type="term" value="C:acetolactate synthase complex"/>
    <property type="evidence" value="ECO:0007669"/>
    <property type="project" value="TreeGrafter"/>
</dbReference>
<evidence type="ECO:0000256" key="3">
    <source>
        <dbReference type="RuleBase" id="RU362132"/>
    </source>
</evidence>
<feature type="domain" description="Thiamine pyrophosphate enzyme N-terminal TPP-binding" evidence="6">
    <location>
        <begin position="5"/>
        <end position="122"/>
    </location>
</feature>
<gene>
    <name evidence="7" type="ORF">GCM10025791_06410</name>
</gene>
<evidence type="ECO:0000259" key="6">
    <source>
        <dbReference type="Pfam" id="PF02776"/>
    </source>
</evidence>
<dbReference type="GO" id="GO:0000287">
    <property type="term" value="F:magnesium ion binding"/>
    <property type="evidence" value="ECO:0007669"/>
    <property type="project" value="InterPro"/>
</dbReference>
<dbReference type="Pfam" id="PF02776">
    <property type="entry name" value="TPP_enzyme_N"/>
    <property type="match status" value="1"/>
</dbReference>
<dbReference type="SUPFAM" id="SSF52518">
    <property type="entry name" value="Thiamin diphosphate-binding fold (THDP-binding)"/>
    <property type="match status" value="2"/>
</dbReference>
<evidence type="ECO:0000259" key="4">
    <source>
        <dbReference type="Pfam" id="PF00205"/>
    </source>
</evidence>
<dbReference type="PANTHER" id="PTHR18968:SF167">
    <property type="entry name" value="ACETOLACTATE SYNTHASE LARGE SUBUNIT ILVB2-RELATED"/>
    <property type="match status" value="1"/>
</dbReference>
<protein>
    <submittedName>
        <fullName evidence="7">Thiamine pyrophosphate-binding protein</fullName>
    </submittedName>
</protein>
<dbReference type="CDD" id="cd07035">
    <property type="entry name" value="TPP_PYR_POX_like"/>
    <property type="match status" value="1"/>
</dbReference>
<dbReference type="InterPro" id="IPR012001">
    <property type="entry name" value="Thiamin_PyroP_enz_TPP-bd_dom"/>
</dbReference>
<dbReference type="Proteomes" id="UP001409585">
    <property type="component" value="Unassembled WGS sequence"/>
</dbReference>
<name>A0AAV3TY07_9ALTE</name>
<sequence length="548" mass="59605">MNPITTADSIIENLIAQGVDTIFGIPGAQTYHLFDSLYRYRDKIKLVVARHEQAAGYMAYGYARSTGKIGVFCVVPGPGVLNATAALCTAHNARVLCLTGQIPSQHIGIGHGMLHELSDQLGILRKLSKWAERIATPNDVNWVMDTAFNKLREGRSAPVCVEVPLDILGQPGLPQSDRLATQPFTTPFTPALIEQQITTAANMLAESSRPLFMVGSGAIDAAYEINQIAERLQCPVVAFRGGRGIVSDDSPYGFTCAEGYDLFDECDLLVGIGTRLELPMFRWQQGKLDKPLIRIDIDPTQHSRQLADIAIEADAKQAAAALLTALEPITPNLGGAAPLRLIKAKRDTQAAIDKVQPQMDYLKVVRKALPEDAILVEEISQMGFASWFGFPVYQPRQLISCGYQGNLGHGLQTALGVKVANPDKVVCSIVGDGGLMFGIQELATAAQFNIPVIVVLFNNNCFGNVRRDQQTLFDNRVYASELKNPDFIKLAQGFGIETLRVGEGIDFEDAFSKALEASKKGPVFIEVPVERGSEVSAWEFLQPAGYGK</sequence>
<feature type="domain" description="Thiamine pyrophosphate enzyme TPP-binding" evidence="5">
    <location>
        <begin position="386"/>
        <end position="527"/>
    </location>
</feature>
<dbReference type="InterPro" id="IPR012000">
    <property type="entry name" value="Thiamin_PyroP_enz_cen_dom"/>
</dbReference>
<dbReference type="RefSeq" id="WP_345416940.1">
    <property type="nucleotide sequence ID" value="NZ_AP031496.1"/>
</dbReference>
<feature type="domain" description="Thiamine pyrophosphate enzyme central" evidence="4">
    <location>
        <begin position="197"/>
        <end position="322"/>
    </location>
</feature>
<dbReference type="GO" id="GO:0050660">
    <property type="term" value="F:flavin adenine dinucleotide binding"/>
    <property type="evidence" value="ECO:0007669"/>
    <property type="project" value="TreeGrafter"/>
</dbReference>
<organism evidence="7 8">
    <name type="scientific">Halioxenophilus aromaticivorans</name>
    <dbReference type="NCBI Taxonomy" id="1306992"/>
    <lineage>
        <taxon>Bacteria</taxon>
        <taxon>Pseudomonadati</taxon>
        <taxon>Pseudomonadota</taxon>
        <taxon>Gammaproteobacteria</taxon>
        <taxon>Alteromonadales</taxon>
        <taxon>Alteromonadaceae</taxon>
        <taxon>Halioxenophilus</taxon>
    </lineage>
</organism>
<dbReference type="InterPro" id="IPR029061">
    <property type="entry name" value="THDP-binding"/>
</dbReference>
<evidence type="ECO:0000313" key="7">
    <source>
        <dbReference type="EMBL" id="GAA4932546.1"/>
    </source>
</evidence>
<dbReference type="AlphaFoldDB" id="A0AAV3TY07"/>
<dbReference type="InterPro" id="IPR011766">
    <property type="entry name" value="TPP_enzyme_TPP-bd"/>
</dbReference>
<accession>A0AAV3TY07</accession>
<evidence type="ECO:0000256" key="2">
    <source>
        <dbReference type="ARBA" id="ARBA00023052"/>
    </source>
</evidence>
<dbReference type="InterPro" id="IPR029035">
    <property type="entry name" value="DHS-like_NAD/FAD-binding_dom"/>
</dbReference>
<comment type="caution">
    <text evidence="7">The sequence shown here is derived from an EMBL/GenBank/DDBJ whole genome shotgun (WGS) entry which is preliminary data.</text>
</comment>
<dbReference type="GO" id="GO:0030976">
    <property type="term" value="F:thiamine pyrophosphate binding"/>
    <property type="evidence" value="ECO:0007669"/>
    <property type="project" value="InterPro"/>
</dbReference>
<dbReference type="GO" id="GO:0009099">
    <property type="term" value="P:L-valine biosynthetic process"/>
    <property type="evidence" value="ECO:0007669"/>
    <property type="project" value="TreeGrafter"/>
</dbReference>
<dbReference type="EMBL" id="BAABLX010000004">
    <property type="protein sequence ID" value="GAA4932546.1"/>
    <property type="molecule type" value="Genomic_DNA"/>
</dbReference>
<keyword evidence="8" id="KW-1185">Reference proteome</keyword>
<dbReference type="GO" id="GO:0003984">
    <property type="term" value="F:acetolactate synthase activity"/>
    <property type="evidence" value="ECO:0007669"/>
    <property type="project" value="TreeGrafter"/>
</dbReference>